<evidence type="ECO:0000313" key="2">
    <source>
        <dbReference type="EMBL" id="SDF10500.1"/>
    </source>
</evidence>
<dbReference type="Proteomes" id="UP000198994">
    <property type="component" value="Unassembled WGS sequence"/>
</dbReference>
<reference evidence="3" key="1">
    <citation type="submission" date="2016-10" db="EMBL/GenBank/DDBJ databases">
        <authorList>
            <person name="Varghese N."/>
            <person name="Submissions S."/>
        </authorList>
    </citation>
    <scope>NUCLEOTIDE SEQUENCE [LARGE SCALE GENOMIC DNA]</scope>
    <source>
        <strain evidence="3">DSM 10146</strain>
    </source>
</reference>
<feature type="compositionally biased region" description="Basic and acidic residues" evidence="1">
    <location>
        <begin position="79"/>
        <end position="106"/>
    </location>
</feature>
<accession>A0A1G7ICQ4</accession>
<name>A0A1G7ICQ4_9RHOB</name>
<feature type="region of interest" description="Disordered" evidence="1">
    <location>
        <begin position="56"/>
        <end position="106"/>
    </location>
</feature>
<dbReference type="RefSeq" id="WP_089961918.1">
    <property type="nucleotide sequence ID" value="NZ_FNAV01000012.1"/>
</dbReference>
<sequence length="488" mass="52955">MGGLPPLVREPALKVPESTVSFVAMINSDKPSTVRPSVLPSVLPAVRALSAQLAGWRARPRSAARPQPRPVPADEELPEACRDGRHPRQIDIPFRDSPPESAERGRLRTQGRFLARQDDWETLARGLREADIDRAATLGGTPVARLLAEGAHSDAVESALAAAGRNDPTAARASLFALRDAIDHVERDPWLALVPALAHLAVARGWAGRPGAPVPGALRRDARAQHLEAAQRLVARFDPLECDSPALAAVRCALLELEPRPEARVIDDYEDLIDLDPACPDHMRALGRDLRPSRFGNWDRLDHEARRTAGRTADLWGSGAYAWVWFDALASGEAGAFAAVDGELFAEALHDILARRPDQHMANQLAAFCGLSLSGAAAPRSAQARIAGCFGWIVHNHLREIHPDLWARARPIPGSVDAGERLRRGKSRALSALAEHFAHQLRLGRQVRFSEAGIALTPTPCSSCTLAPCSALAYPRRDQRDEDTPCLT</sequence>
<dbReference type="OrthoDB" id="7734559at2"/>
<keyword evidence="3" id="KW-1185">Reference proteome</keyword>
<proteinExistence type="predicted"/>
<dbReference type="EMBL" id="FNAV01000012">
    <property type="protein sequence ID" value="SDF10500.1"/>
    <property type="molecule type" value="Genomic_DNA"/>
</dbReference>
<evidence type="ECO:0000313" key="3">
    <source>
        <dbReference type="Proteomes" id="UP000198994"/>
    </source>
</evidence>
<organism evidence="2 3">
    <name type="scientific">Salipiger thiooxidans</name>
    <dbReference type="NCBI Taxonomy" id="282683"/>
    <lineage>
        <taxon>Bacteria</taxon>
        <taxon>Pseudomonadati</taxon>
        <taxon>Pseudomonadota</taxon>
        <taxon>Alphaproteobacteria</taxon>
        <taxon>Rhodobacterales</taxon>
        <taxon>Roseobacteraceae</taxon>
        <taxon>Salipiger</taxon>
    </lineage>
</organism>
<dbReference type="STRING" id="282683.SAMN04488105_112155"/>
<feature type="compositionally biased region" description="Low complexity" evidence="1">
    <location>
        <begin position="56"/>
        <end position="66"/>
    </location>
</feature>
<dbReference type="AlphaFoldDB" id="A0A1G7ICQ4"/>
<gene>
    <name evidence="2" type="ORF">SAMN04488105_112155</name>
</gene>
<protein>
    <submittedName>
        <fullName evidence="2">Uncharacterized protein</fullName>
    </submittedName>
</protein>
<evidence type="ECO:0000256" key="1">
    <source>
        <dbReference type="SAM" id="MobiDB-lite"/>
    </source>
</evidence>